<evidence type="ECO:0000256" key="1">
    <source>
        <dbReference type="SAM" id="SignalP"/>
    </source>
</evidence>
<organism evidence="2 3">
    <name type="scientific">Brassicogethes aeneus</name>
    <name type="common">Rape pollen beetle</name>
    <name type="synonym">Meligethes aeneus</name>
    <dbReference type="NCBI Taxonomy" id="1431903"/>
    <lineage>
        <taxon>Eukaryota</taxon>
        <taxon>Metazoa</taxon>
        <taxon>Ecdysozoa</taxon>
        <taxon>Arthropoda</taxon>
        <taxon>Hexapoda</taxon>
        <taxon>Insecta</taxon>
        <taxon>Pterygota</taxon>
        <taxon>Neoptera</taxon>
        <taxon>Endopterygota</taxon>
        <taxon>Coleoptera</taxon>
        <taxon>Polyphaga</taxon>
        <taxon>Cucujiformia</taxon>
        <taxon>Nitidulidae</taxon>
        <taxon>Meligethinae</taxon>
        <taxon>Brassicogethes</taxon>
    </lineage>
</organism>
<dbReference type="EMBL" id="OV121140">
    <property type="protein sequence ID" value="CAH0564589.1"/>
    <property type="molecule type" value="Genomic_DNA"/>
</dbReference>
<protein>
    <submittedName>
        <fullName evidence="2">Uncharacterized protein</fullName>
    </submittedName>
</protein>
<accession>A0A9P0FNG8</accession>
<keyword evidence="1" id="KW-0732">Signal</keyword>
<feature type="chain" id="PRO_5040317448" evidence="1">
    <location>
        <begin position="24"/>
        <end position="122"/>
    </location>
</feature>
<gene>
    <name evidence="2" type="ORF">MELIAE_LOCUS13103</name>
</gene>
<reference evidence="2" key="1">
    <citation type="submission" date="2021-12" db="EMBL/GenBank/DDBJ databases">
        <authorList>
            <person name="King R."/>
        </authorList>
    </citation>
    <scope>NUCLEOTIDE SEQUENCE</scope>
</reference>
<feature type="signal peptide" evidence="1">
    <location>
        <begin position="1"/>
        <end position="23"/>
    </location>
</feature>
<dbReference type="AlphaFoldDB" id="A0A9P0FNG8"/>
<keyword evidence="3" id="KW-1185">Reference proteome</keyword>
<sequence length="122" mass="14358">MNKLTKYLYLALVALILFDFVHSYDSDEEKNEFVKMVEKLRKHNEDKKLDANKVDEKLIECAKAHIGHSTWVKIYVKYAIFENVDPMDTIQYLMKESSSWMNVDGWHNCIYCIANGLGIYKN</sequence>
<evidence type="ECO:0000313" key="2">
    <source>
        <dbReference type="EMBL" id="CAH0564589.1"/>
    </source>
</evidence>
<dbReference type="Proteomes" id="UP001154078">
    <property type="component" value="Chromosome 9"/>
</dbReference>
<evidence type="ECO:0000313" key="3">
    <source>
        <dbReference type="Proteomes" id="UP001154078"/>
    </source>
</evidence>
<proteinExistence type="predicted"/>
<name>A0A9P0FNG8_BRAAE</name>